<keyword evidence="1" id="KW-0472">Membrane</keyword>
<keyword evidence="1" id="KW-0812">Transmembrane</keyword>
<gene>
    <name evidence="2" type="ORF">BD626DRAFT_409643</name>
</gene>
<reference evidence="2 3" key="1">
    <citation type="journal article" date="2019" name="New Phytol.">
        <title>Comparative genomics reveals unique wood-decay strategies and fruiting body development in the Schizophyllaceae.</title>
        <authorList>
            <person name="Almasi E."/>
            <person name="Sahu N."/>
            <person name="Krizsan K."/>
            <person name="Balint B."/>
            <person name="Kovacs G.M."/>
            <person name="Kiss B."/>
            <person name="Cseklye J."/>
            <person name="Drula E."/>
            <person name="Henrissat B."/>
            <person name="Nagy I."/>
            <person name="Chovatia M."/>
            <person name="Adam C."/>
            <person name="LaButti K."/>
            <person name="Lipzen A."/>
            <person name="Riley R."/>
            <person name="Grigoriev I.V."/>
            <person name="Nagy L.G."/>
        </authorList>
    </citation>
    <scope>NUCLEOTIDE SEQUENCE [LARGE SCALE GENOMIC DNA]</scope>
    <source>
        <strain evidence="2 3">NL-1724</strain>
    </source>
</reference>
<dbReference type="Proteomes" id="UP000320762">
    <property type="component" value="Unassembled WGS sequence"/>
</dbReference>
<comment type="caution">
    <text evidence="2">The sequence shown here is derived from an EMBL/GenBank/DDBJ whole genome shotgun (WGS) entry which is preliminary data.</text>
</comment>
<accession>A0A550C2N0</accession>
<name>A0A550C2N0_9AGAR</name>
<evidence type="ECO:0008006" key="4">
    <source>
        <dbReference type="Google" id="ProtNLM"/>
    </source>
</evidence>
<feature type="transmembrane region" description="Helical" evidence="1">
    <location>
        <begin position="91"/>
        <end position="110"/>
    </location>
</feature>
<keyword evidence="3" id="KW-1185">Reference proteome</keyword>
<protein>
    <recommendedName>
        <fullName evidence="4">MARVEL domain-containing protein</fullName>
    </recommendedName>
</protein>
<feature type="transmembrane region" description="Helical" evidence="1">
    <location>
        <begin position="59"/>
        <end position="79"/>
    </location>
</feature>
<evidence type="ECO:0000313" key="2">
    <source>
        <dbReference type="EMBL" id="TRM59054.1"/>
    </source>
</evidence>
<dbReference type="EMBL" id="VDMD01000031">
    <property type="protein sequence ID" value="TRM59054.1"/>
    <property type="molecule type" value="Genomic_DNA"/>
</dbReference>
<keyword evidence="1" id="KW-1133">Transmembrane helix</keyword>
<feature type="transmembrane region" description="Helical" evidence="1">
    <location>
        <begin position="12"/>
        <end position="39"/>
    </location>
</feature>
<dbReference type="OrthoDB" id="2560085at2759"/>
<sequence>MAVSTVSIPLSLPLFLSMFLTWAFGIISFGMCISSYRGLNGTLKKDGADVGEVFSTDGVITAITGCIFAISWMVLFLMYTSPSLVMKSLKALSGVYWFFVIWLFATLIPYTQYIRKDSPTYADGSGTWPEAYKSFDYLVWISVFGWICWFFTLVTACLLPVAASKAQSYYTRRAYEEKAVPQA</sequence>
<dbReference type="AlphaFoldDB" id="A0A550C2N0"/>
<feature type="transmembrane region" description="Helical" evidence="1">
    <location>
        <begin position="137"/>
        <end position="163"/>
    </location>
</feature>
<evidence type="ECO:0000313" key="3">
    <source>
        <dbReference type="Proteomes" id="UP000320762"/>
    </source>
</evidence>
<organism evidence="2 3">
    <name type="scientific">Schizophyllum amplum</name>
    <dbReference type="NCBI Taxonomy" id="97359"/>
    <lineage>
        <taxon>Eukaryota</taxon>
        <taxon>Fungi</taxon>
        <taxon>Dikarya</taxon>
        <taxon>Basidiomycota</taxon>
        <taxon>Agaricomycotina</taxon>
        <taxon>Agaricomycetes</taxon>
        <taxon>Agaricomycetidae</taxon>
        <taxon>Agaricales</taxon>
        <taxon>Schizophyllaceae</taxon>
        <taxon>Schizophyllum</taxon>
    </lineage>
</organism>
<proteinExistence type="predicted"/>
<evidence type="ECO:0000256" key="1">
    <source>
        <dbReference type="SAM" id="Phobius"/>
    </source>
</evidence>